<proteinExistence type="predicted"/>
<gene>
    <name evidence="2" type="ORF">ACFPTO_20065</name>
</gene>
<evidence type="ECO:0000313" key="3">
    <source>
        <dbReference type="Proteomes" id="UP001596103"/>
    </source>
</evidence>
<dbReference type="RefSeq" id="WP_377714050.1">
    <property type="nucleotide sequence ID" value="NZ_JBHSMP010000028.1"/>
</dbReference>
<organism evidence="2 3">
    <name type="scientific">Paraburkholderia denitrificans</name>
    <dbReference type="NCBI Taxonomy" id="694025"/>
    <lineage>
        <taxon>Bacteria</taxon>
        <taxon>Pseudomonadati</taxon>
        <taxon>Pseudomonadota</taxon>
        <taxon>Betaproteobacteria</taxon>
        <taxon>Burkholderiales</taxon>
        <taxon>Burkholderiaceae</taxon>
        <taxon>Paraburkholderia</taxon>
    </lineage>
</organism>
<feature type="region of interest" description="Disordered" evidence="1">
    <location>
        <begin position="127"/>
        <end position="152"/>
    </location>
</feature>
<accession>A0ABW0JD63</accession>
<evidence type="ECO:0000256" key="1">
    <source>
        <dbReference type="SAM" id="MobiDB-lite"/>
    </source>
</evidence>
<dbReference type="EMBL" id="JBHSMP010000028">
    <property type="protein sequence ID" value="MFC5431078.1"/>
    <property type="molecule type" value="Genomic_DNA"/>
</dbReference>
<sequence length="152" mass="17535">MGAYISVDIDGEQFRLSPHEMPGEIEWRIDFIHWLVARTACQLLAQPRDERIAALVALERDLIRKTNLHPIEAQVVAEGALLTLGDIDEEKTWLAKPDELQLDVDVKREGDVLLSRYRSLIRQYGRRKGPESAGMNPDARPTDWNWSQFLDW</sequence>
<evidence type="ECO:0008006" key="4">
    <source>
        <dbReference type="Google" id="ProtNLM"/>
    </source>
</evidence>
<protein>
    <recommendedName>
        <fullName evidence="4">DUF29 domain-containing protein</fullName>
    </recommendedName>
</protein>
<reference evidence="3" key="1">
    <citation type="journal article" date="2019" name="Int. J. Syst. Evol. Microbiol.">
        <title>The Global Catalogue of Microorganisms (GCM) 10K type strain sequencing project: providing services to taxonomists for standard genome sequencing and annotation.</title>
        <authorList>
            <consortium name="The Broad Institute Genomics Platform"/>
            <consortium name="The Broad Institute Genome Sequencing Center for Infectious Disease"/>
            <person name="Wu L."/>
            <person name="Ma J."/>
        </authorList>
    </citation>
    <scope>NUCLEOTIDE SEQUENCE [LARGE SCALE GENOMIC DNA]</scope>
    <source>
        <strain evidence="3">CCUG 56042</strain>
    </source>
</reference>
<name>A0ABW0JD63_9BURK</name>
<comment type="caution">
    <text evidence="2">The sequence shown here is derived from an EMBL/GenBank/DDBJ whole genome shotgun (WGS) entry which is preliminary data.</text>
</comment>
<dbReference type="Proteomes" id="UP001596103">
    <property type="component" value="Unassembled WGS sequence"/>
</dbReference>
<evidence type="ECO:0000313" key="2">
    <source>
        <dbReference type="EMBL" id="MFC5431078.1"/>
    </source>
</evidence>
<keyword evidence="3" id="KW-1185">Reference proteome</keyword>